<reference evidence="1 2" key="1">
    <citation type="submission" date="2020-10" db="EMBL/GenBank/DDBJ databases">
        <title>Connecting structure to function with the recovery of over 1000 high-quality activated sludge metagenome-assembled genomes encoding full-length rRNA genes using long-read sequencing.</title>
        <authorList>
            <person name="Singleton C.M."/>
            <person name="Petriglieri F."/>
            <person name="Kristensen J.M."/>
            <person name="Kirkegaard R.H."/>
            <person name="Michaelsen T.Y."/>
            <person name="Andersen M.H."/>
            <person name="Karst S.M."/>
            <person name="Dueholm M.S."/>
            <person name="Nielsen P.H."/>
            <person name="Albertsen M."/>
        </authorList>
    </citation>
    <scope>NUCLEOTIDE SEQUENCE [LARGE SCALE GENOMIC DNA]</scope>
    <source>
        <strain evidence="1">Ribe_18-Q3-R11-54_MAXAC.273</strain>
    </source>
</reference>
<protein>
    <submittedName>
        <fullName evidence="1">Uncharacterized protein</fullName>
    </submittedName>
</protein>
<dbReference type="GO" id="GO:0004553">
    <property type="term" value="F:hydrolase activity, hydrolyzing O-glycosyl compounds"/>
    <property type="evidence" value="ECO:0007669"/>
    <property type="project" value="UniProtKB-ARBA"/>
</dbReference>
<accession>A0A9D7SV94</accession>
<dbReference type="AlphaFoldDB" id="A0A9D7SV94"/>
<dbReference type="InterPro" id="IPR013320">
    <property type="entry name" value="ConA-like_dom_sf"/>
</dbReference>
<dbReference type="Gene3D" id="2.60.120.200">
    <property type="match status" value="1"/>
</dbReference>
<evidence type="ECO:0000313" key="1">
    <source>
        <dbReference type="EMBL" id="MBK9983853.1"/>
    </source>
</evidence>
<comment type="caution">
    <text evidence="1">The sequence shown here is derived from an EMBL/GenBank/DDBJ whole genome shotgun (WGS) entry which is preliminary data.</text>
</comment>
<name>A0A9D7SV94_9BACT</name>
<dbReference type="EMBL" id="JADKGY010000028">
    <property type="protein sequence ID" value="MBK9983853.1"/>
    <property type="molecule type" value="Genomic_DNA"/>
</dbReference>
<dbReference type="SUPFAM" id="SSF49899">
    <property type="entry name" value="Concanavalin A-like lectins/glucanases"/>
    <property type="match status" value="1"/>
</dbReference>
<sequence>MKDISSGLWILEKKKPVPDPCAGTLSILNDGCGHLTAVVTGGGPGPFTFAWTGPGGFTSNAPSISPILAGTYNVGRVNCRDVVSAPFTPPQPLHFCACVDNADKFPRMLTLTEFSGGSGAYEYSKDGGAWNPVTLPTTSIGIVAVPLNEIITIEIRDANCPGLAHVLKTLYCPNASFDFNNALEFDGVNDYIETSALVGTPIPATGTIVAWIKNGETPDYGGQEHGEDSANAGGNRGMIWTGDVLQSNQNTAFSLRMNAGLIQAHIGTGSPFVQLSIKPPFLDSDFRGGWMMVAMTWVRGAGNVYTYKLYVGDDNSNTWLPYASGTSNPYPNANFTAFNWGAITHWDPTKDARTYPFYGFMDELRYFNRELEECELRCLFNQGSGNNALDLDTNLRVYYKLDETGGNNAQNYGTGGGALNGLLRGFSGLDGANDTTWRTAFGSGEAFRPHAAGPHGVDYPALSFLGFDETVNLRYYINNGDSVSIFTELEFHSPAPPNTPLPRALFGVFRPMNSQMHGQSISQIENCATPVHPWDCGIFDARFNEATGRLTVQIANLNDVLGTSPFAILPNWQNRKIGLAFVVDAATKNLKVFYNDGGGGATTVIINVTYDDVNPQVDGNIYQMSSMFYGGALLFGSPCPFVTDYPGGPCGGNGLKSQAMNLYDLHVYNAPLVQGDFDGWFNEALGVTTVGAHNIRNERSLLAAPVQRRFRPLLKPGDYTALIDTGPLATDGLLHKSVNSFFNITHTGPDTGLCAFPASYTATFIPYVAVPGWLNSREIPTGTAWIID</sequence>
<dbReference type="GO" id="GO:0005975">
    <property type="term" value="P:carbohydrate metabolic process"/>
    <property type="evidence" value="ECO:0007669"/>
    <property type="project" value="UniProtKB-ARBA"/>
</dbReference>
<dbReference type="Proteomes" id="UP000808337">
    <property type="component" value="Unassembled WGS sequence"/>
</dbReference>
<organism evidence="1 2">
    <name type="scientific">Candidatus Opimibacter skivensis</name>
    <dbReference type="NCBI Taxonomy" id="2982028"/>
    <lineage>
        <taxon>Bacteria</taxon>
        <taxon>Pseudomonadati</taxon>
        <taxon>Bacteroidota</taxon>
        <taxon>Saprospiria</taxon>
        <taxon>Saprospirales</taxon>
        <taxon>Saprospiraceae</taxon>
        <taxon>Candidatus Opimibacter</taxon>
    </lineage>
</organism>
<evidence type="ECO:0000313" key="2">
    <source>
        <dbReference type="Proteomes" id="UP000808337"/>
    </source>
</evidence>
<gene>
    <name evidence="1" type="ORF">IPP15_16040</name>
</gene>
<proteinExistence type="predicted"/>